<evidence type="ECO:0000313" key="2">
    <source>
        <dbReference type="Proteomes" id="UP000298663"/>
    </source>
</evidence>
<dbReference type="AlphaFoldDB" id="A0A4U5MV67"/>
<dbReference type="Proteomes" id="UP000298663">
    <property type="component" value="Unassembled WGS sequence"/>
</dbReference>
<accession>A0A4U5MV67</accession>
<gene>
    <name evidence="1" type="ORF">L596_021004</name>
</gene>
<evidence type="ECO:0000313" key="1">
    <source>
        <dbReference type="EMBL" id="TKR73726.1"/>
    </source>
</evidence>
<comment type="caution">
    <text evidence="1">The sequence shown here is derived from an EMBL/GenBank/DDBJ whole genome shotgun (WGS) entry which is preliminary data.</text>
</comment>
<protein>
    <submittedName>
        <fullName evidence="1">Uncharacterized protein</fullName>
    </submittedName>
</protein>
<dbReference type="EMBL" id="AZBU02000006">
    <property type="protein sequence ID" value="TKR73726.1"/>
    <property type="molecule type" value="Genomic_DNA"/>
</dbReference>
<reference evidence="1 2" key="2">
    <citation type="journal article" date="2019" name="G3 (Bethesda)">
        <title>Hybrid Assembly of the Genome of the Entomopathogenic Nematode Steinernema carpocapsae Identifies the X-Chromosome.</title>
        <authorList>
            <person name="Serra L."/>
            <person name="Macchietto M."/>
            <person name="Macias-Munoz A."/>
            <person name="McGill C.J."/>
            <person name="Rodriguez I.M."/>
            <person name="Rodriguez B."/>
            <person name="Murad R."/>
            <person name="Mortazavi A."/>
        </authorList>
    </citation>
    <scope>NUCLEOTIDE SEQUENCE [LARGE SCALE GENOMIC DNA]</scope>
    <source>
        <strain evidence="1 2">ALL</strain>
    </source>
</reference>
<name>A0A4U5MV67_STECR</name>
<reference evidence="1 2" key="1">
    <citation type="journal article" date="2015" name="Genome Biol.">
        <title>Comparative genomics of Steinernema reveals deeply conserved gene regulatory networks.</title>
        <authorList>
            <person name="Dillman A.R."/>
            <person name="Macchietto M."/>
            <person name="Porter C.F."/>
            <person name="Rogers A."/>
            <person name="Williams B."/>
            <person name="Antoshechkin I."/>
            <person name="Lee M.M."/>
            <person name="Goodwin Z."/>
            <person name="Lu X."/>
            <person name="Lewis E.E."/>
            <person name="Goodrich-Blair H."/>
            <person name="Stock S.P."/>
            <person name="Adams B.J."/>
            <person name="Sternberg P.W."/>
            <person name="Mortazavi A."/>
        </authorList>
    </citation>
    <scope>NUCLEOTIDE SEQUENCE [LARGE SCALE GENOMIC DNA]</scope>
    <source>
        <strain evidence="1 2">ALL</strain>
    </source>
</reference>
<sequence length="104" mass="11726">MQRRGSVEMRRNQFRSQKKPKLKTVNRVGVLCSAIRSGRGTTEERNTNKLSNKEDFANNNNELVCETVNVVVPFAVSSSAKDSQLLGFIRIILNALGRIQTYAR</sequence>
<organism evidence="1 2">
    <name type="scientific">Steinernema carpocapsae</name>
    <name type="common">Entomopathogenic nematode</name>
    <dbReference type="NCBI Taxonomy" id="34508"/>
    <lineage>
        <taxon>Eukaryota</taxon>
        <taxon>Metazoa</taxon>
        <taxon>Ecdysozoa</taxon>
        <taxon>Nematoda</taxon>
        <taxon>Chromadorea</taxon>
        <taxon>Rhabditida</taxon>
        <taxon>Tylenchina</taxon>
        <taxon>Panagrolaimomorpha</taxon>
        <taxon>Strongyloidoidea</taxon>
        <taxon>Steinernematidae</taxon>
        <taxon>Steinernema</taxon>
    </lineage>
</organism>
<proteinExistence type="predicted"/>
<keyword evidence="2" id="KW-1185">Reference proteome</keyword>